<evidence type="ECO:0000256" key="7">
    <source>
        <dbReference type="ARBA" id="ARBA00023180"/>
    </source>
</evidence>
<dbReference type="InterPro" id="IPR025932">
    <property type="entry name" value="Trypano_VSG_B_N_dom"/>
</dbReference>
<dbReference type="AlphaFoldDB" id="A0A1V0FZY6"/>
<dbReference type="GO" id="GO:0098552">
    <property type="term" value="C:side of membrane"/>
    <property type="evidence" value="ECO:0007669"/>
    <property type="project" value="UniProtKB-KW"/>
</dbReference>
<comment type="subcellular location">
    <subcellularLocation>
        <location evidence="2">Cell membrane</location>
        <topology evidence="2">Lipid-anchor</topology>
        <topology evidence="2">GPI-anchor</topology>
    </subcellularLocation>
</comment>
<feature type="compositionally biased region" description="Basic and acidic residues" evidence="9">
    <location>
        <begin position="84"/>
        <end position="97"/>
    </location>
</feature>
<feature type="region of interest" description="Disordered" evidence="9">
    <location>
        <begin position="122"/>
        <end position="163"/>
    </location>
</feature>
<keyword evidence="8" id="KW-0449">Lipoprotein</keyword>
<evidence type="ECO:0000256" key="1">
    <source>
        <dbReference type="ARBA" id="ARBA00002523"/>
    </source>
</evidence>
<reference evidence="11" key="1">
    <citation type="submission" date="2016-12" db="EMBL/GenBank/DDBJ databases">
        <title>Extending the VSGnome of Trypanosoma brucei strain TREU927.</title>
        <authorList>
            <person name="Cross G.A."/>
        </authorList>
    </citation>
    <scope>NUCLEOTIDE SEQUENCE</scope>
    <source>
        <strain evidence="11">Tb927.99.2105</strain>
    </source>
</reference>
<protein>
    <submittedName>
        <fullName evidence="11">Variant surface glycoprotein</fullName>
    </submittedName>
</protein>
<dbReference type="GO" id="GO:0005886">
    <property type="term" value="C:plasma membrane"/>
    <property type="evidence" value="ECO:0007669"/>
    <property type="project" value="UniProtKB-SubCell"/>
</dbReference>
<evidence type="ECO:0000256" key="8">
    <source>
        <dbReference type="ARBA" id="ARBA00023288"/>
    </source>
</evidence>
<feature type="compositionally biased region" description="Polar residues" evidence="9">
    <location>
        <begin position="140"/>
        <end position="156"/>
    </location>
</feature>
<keyword evidence="7" id="KW-0325">Glycoprotein</keyword>
<evidence type="ECO:0000313" key="11">
    <source>
        <dbReference type="EMBL" id="ARB50986.1"/>
    </source>
</evidence>
<sequence>MNQQAVLLKTLVATVTRAHAALTREKIEDLQLLCDVFRLKDVDPQIPDIPDLNNTEITNIKAMNMTAADDKWQKLFAGDPQTDNLERRKQTTKKEPFQTHWEHNFRNWQEIYQQAYKKNTWQGMDRRKRAATKRMAEGPSRSSPKQDATQKKANSNRLHHCQN</sequence>
<dbReference type="Pfam" id="PF13206">
    <property type="entry name" value="VSG_B"/>
    <property type="match status" value="1"/>
</dbReference>
<keyword evidence="5" id="KW-0732">Signal</keyword>
<feature type="domain" description="Trypanosome variant surface glycoprotein B-type N-terminal" evidence="10">
    <location>
        <begin position="13"/>
        <end position="134"/>
    </location>
</feature>
<evidence type="ECO:0000259" key="10">
    <source>
        <dbReference type="Pfam" id="PF13206"/>
    </source>
</evidence>
<evidence type="ECO:0000256" key="9">
    <source>
        <dbReference type="SAM" id="MobiDB-lite"/>
    </source>
</evidence>
<evidence type="ECO:0000256" key="3">
    <source>
        <dbReference type="ARBA" id="ARBA00022475"/>
    </source>
</evidence>
<feature type="region of interest" description="Disordered" evidence="9">
    <location>
        <begin position="78"/>
        <end position="97"/>
    </location>
</feature>
<proteinExistence type="predicted"/>
<comment type="function">
    <text evidence="1">VSG forms a coat on the surface of the parasite. The trypanosome evades the immune response of the host by expressing a series of antigenically distinct VSGs from an estimated 1000 VSG genes.</text>
</comment>
<keyword evidence="4" id="KW-0336">GPI-anchor</keyword>
<evidence type="ECO:0000256" key="2">
    <source>
        <dbReference type="ARBA" id="ARBA00004609"/>
    </source>
</evidence>
<accession>A0A1V0FZY6</accession>
<evidence type="ECO:0000256" key="4">
    <source>
        <dbReference type="ARBA" id="ARBA00022622"/>
    </source>
</evidence>
<evidence type="ECO:0000256" key="5">
    <source>
        <dbReference type="ARBA" id="ARBA00022729"/>
    </source>
</evidence>
<dbReference type="EMBL" id="KY404735">
    <property type="protein sequence ID" value="ARB50986.1"/>
    <property type="molecule type" value="Genomic_DNA"/>
</dbReference>
<keyword evidence="6" id="KW-0472">Membrane</keyword>
<organism evidence="11">
    <name type="scientific">Trypanosoma brucei</name>
    <dbReference type="NCBI Taxonomy" id="5691"/>
    <lineage>
        <taxon>Eukaryota</taxon>
        <taxon>Discoba</taxon>
        <taxon>Euglenozoa</taxon>
        <taxon>Kinetoplastea</taxon>
        <taxon>Metakinetoplastina</taxon>
        <taxon>Trypanosomatida</taxon>
        <taxon>Trypanosomatidae</taxon>
        <taxon>Trypanosoma</taxon>
    </lineage>
</organism>
<evidence type="ECO:0000256" key="6">
    <source>
        <dbReference type="ARBA" id="ARBA00023136"/>
    </source>
</evidence>
<name>A0A1V0FZY6_9TRYP</name>
<keyword evidence="3" id="KW-1003">Cell membrane</keyword>